<evidence type="ECO:0000256" key="3">
    <source>
        <dbReference type="PROSITE-ProRule" id="PRU00023"/>
    </source>
</evidence>
<feature type="repeat" description="ANK" evidence="3">
    <location>
        <begin position="201"/>
        <end position="233"/>
    </location>
</feature>
<keyword evidence="2 3" id="KW-0040">ANK repeat</keyword>
<comment type="caution">
    <text evidence="4">The sequence shown here is derived from an EMBL/GenBank/DDBJ whole genome shotgun (WGS) entry which is preliminary data.</text>
</comment>
<dbReference type="GO" id="GO:0016301">
    <property type="term" value="F:kinase activity"/>
    <property type="evidence" value="ECO:0007669"/>
    <property type="project" value="UniProtKB-KW"/>
</dbReference>
<organism evidence="4 5">
    <name type="scientific">Colletotrichum limetticola</name>
    <dbReference type="NCBI Taxonomy" id="1209924"/>
    <lineage>
        <taxon>Eukaryota</taxon>
        <taxon>Fungi</taxon>
        <taxon>Dikarya</taxon>
        <taxon>Ascomycota</taxon>
        <taxon>Pezizomycotina</taxon>
        <taxon>Sordariomycetes</taxon>
        <taxon>Hypocreomycetidae</taxon>
        <taxon>Glomerellales</taxon>
        <taxon>Glomerellaceae</taxon>
        <taxon>Colletotrichum</taxon>
        <taxon>Colletotrichum acutatum species complex</taxon>
    </lineage>
</organism>
<dbReference type="InterPro" id="IPR036770">
    <property type="entry name" value="Ankyrin_rpt-contain_sf"/>
</dbReference>
<dbReference type="PROSITE" id="PS50297">
    <property type="entry name" value="ANK_REP_REGION"/>
    <property type="match status" value="1"/>
</dbReference>
<accession>A0ABQ9PCC1</accession>
<reference evidence="4" key="1">
    <citation type="submission" date="2023-04" db="EMBL/GenBank/DDBJ databases">
        <title>Colletotrichum limetticola genome sequence.</title>
        <authorList>
            <person name="Baroncelli R."/>
        </authorList>
    </citation>
    <scope>NUCLEOTIDE SEQUENCE</scope>
    <source>
        <strain evidence="4">KLA-Anderson</strain>
    </source>
</reference>
<keyword evidence="4" id="KW-0418">Kinase</keyword>
<proteinExistence type="predicted"/>
<dbReference type="PANTHER" id="PTHR24198">
    <property type="entry name" value="ANKYRIN REPEAT AND PROTEIN KINASE DOMAIN-CONTAINING PROTEIN"/>
    <property type="match status" value="1"/>
</dbReference>
<evidence type="ECO:0000256" key="1">
    <source>
        <dbReference type="ARBA" id="ARBA00022737"/>
    </source>
</evidence>
<evidence type="ECO:0000313" key="5">
    <source>
        <dbReference type="Proteomes" id="UP001169217"/>
    </source>
</evidence>
<dbReference type="EMBL" id="JARUPT010000616">
    <property type="protein sequence ID" value="KAK0369745.1"/>
    <property type="molecule type" value="Genomic_DNA"/>
</dbReference>
<dbReference type="SMART" id="SM00248">
    <property type="entry name" value="ANK"/>
    <property type="match status" value="4"/>
</dbReference>
<feature type="repeat" description="ANK" evidence="3">
    <location>
        <begin position="139"/>
        <end position="168"/>
    </location>
</feature>
<sequence length="261" mass="27870">MSQKPWVLAKVMFGNNSQATASRPELYTFHKIVANTAGTSPSNESLKRRRKGAASALNRPSIETYIPYLDLETRDSLKDARNYGKAGKVVLDKGADIGTTGGQYGSALQAASLTGRREVVQLLLDKNANPNAGGGFYGSPLAAASFGGHAGIVQTLLKAGAEINVKRGSRIALQIACWEGYGDVAKILLEKGVDLNAHHESYGDPLQAASYRGSIEIVRMLLDRGADEHSAAGWFGKAIHAAMAGFHAEIRQILLTHAIRN</sequence>
<dbReference type="Gene3D" id="1.25.40.20">
    <property type="entry name" value="Ankyrin repeat-containing domain"/>
    <property type="match status" value="1"/>
</dbReference>
<dbReference type="Proteomes" id="UP001169217">
    <property type="component" value="Unassembled WGS sequence"/>
</dbReference>
<dbReference type="InterPro" id="IPR002110">
    <property type="entry name" value="Ankyrin_rpt"/>
</dbReference>
<feature type="repeat" description="ANK" evidence="3">
    <location>
        <begin position="168"/>
        <end position="200"/>
    </location>
</feature>
<keyword evidence="5" id="KW-1185">Reference proteome</keyword>
<keyword evidence="4" id="KW-0808">Transferase</keyword>
<dbReference type="Pfam" id="PF00023">
    <property type="entry name" value="Ank"/>
    <property type="match status" value="1"/>
</dbReference>
<keyword evidence="1" id="KW-0677">Repeat</keyword>
<evidence type="ECO:0000256" key="2">
    <source>
        <dbReference type="ARBA" id="ARBA00023043"/>
    </source>
</evidence>
<dbReference type="PROSITE" id="PS50088">
    <property type="entry name" value="ANK_REPEAT"/>
    <property type="match status" value="3"/>
</dbReference>
<name>A0ABQ9PCC1_9PEZI</name>
<gene>
    <name evidence="4" type="ORF">CLIM01_12903</name>
</gene>
<dbReference type="SUPFAM" id="SSF48403">
    <property type="entry name" value="Ankyrin repeat"/>
    <property type="match status" value="1"/>
</dbReference>
<evidence type="ECO:0000313" key="4">
    <source>
        <dbReference type="EMBL" id="KAK0369745.1"/>
    </source>
</evidence>
<protein>
    <submittedName>
        <fullName evidence="4">Ankyrin repeat and protein kinase domain-containing protein</fullName>
    </submittedName>
</protein>
<dbReference type="PANTHER" id="PTHR24198:SF194">
    <property type="entry name" value="INVERSIN-A"/>
    <property type="match status" value="1"/>
</dbReference>
<dbReference type="Pfam" id="PF12796">
    <property type="entry name" value="Ank_2"/>
    <property type="match status" value="1"/>
</dbReference>